<sequence length="77" mass="8565">MPAESPDSPDSREQTRRGEGRRASPAIWGHRFGIEVVALLTVFAVLTFLLVPEPFRFLPLPGAGLVIGRRAKDRPRE</sequence>
<dbReference type="EMBL" id="BNBO01000001">
    <property type="protein sequence ID" value="GHH59466.1"/>
    <property type="molecule type" value="Genomic_DNA"/>
</dbReference>
<keyword evidence="4" id="KW-1185">Reference proteome</keyword>
<dbReference type="AlphaFoldDB" id="A0A919FB35"/>
<evidence type="ECO:0000313" key="4">
    <source>
        <dbReference type="Proteomes" id="UP000617734"/>
    </source>
</evidence>
<dbReference type="RefSeq" id="WP_190208851.1">
    <property type="nucleotide sequence ID" value="NZ_BNBO01000001.1"/>
</dbReference>
<evidence type="ECO:0000256" key="1">
    <source>
        <dbReference type="SAM" id="MobiDB-lite"/>
    </source>
</evidence>
<keyword evidence="2" id="KW-0472">Membrane</keyword>
<dbReference type="Proteomes" id="UP000617734">
    <property type="component" value="Unassembled WGS sequence"/>
</dbReference>
<keyword evidence="2" id="KW-1133">Transmembrane helix</keyword>
<name>A0A919FB35_9ACTN</name>
<feature type="region of interest" description="Disordered" evidence="1">
    <location>
        <begin position="1"/>
        <end position="22"/>
    </location>
</feature>
<accession>A0A919FB35</accession>
<evidence type="ECO:0000256" key="2">
    <source>
        <dbReference type="SAM" id="Phobius"/>
    </source>
</evidence>
<feature type="compositionally biased region" description="Basic and acidic residues" evidence="1">
    <location>
        <begin position="9"/>
        <end position="22"/>
    </location>
</feature>
<keyword evidence="2" id="KW-0812">Transmembrane</keyword>
<evidence type="ECO:0000313" key="3">
    <source>
        <dbReference type="EMBL" id="GHH59466.1"/>
    </source>
</evidence>
<dbReference type="GeneID" id="95350818"/>
<gene>
    <name evidence="3" type="ORF">GCM10018781_02700</name>
</gene>
<comment type="caution">
    <text evidence="3">The sequence shown here is derived from an EMBL/GenBank/DDBJ whole genome shotgun (WGS) entry which is preliminary data.</text>
</comment>
<reference evidence="3" key="1">
    <citation type="journal article" date="2014" name="Int. J. Syst. Evol. Microbiol.">
        <title>Complete genome sequence of Corynebacterium casei LMG S-19264T (=DSM 44701T), isolated from a smear-ripened cheese.</title>
        <authorList>
            <consortium name="US DOE Joint Genome Institute (JGI-PGF)"/>
            <person name="Walter F."/>
            <person name="Albersmeier A."/>
            <person name="Kalinowski J."/>
            <person name="Ruckert C."/>
        </authorList>
    </citation>
    <scope>NUCLEOTIDE SEQUENCE</scope>
    <source>
        <strain evidence="3">JCM 4646</strain>
    </source>
</reference>
<feature type="transmembrane region" description="Helical" evidence="2">
    <location>
        <begin position="32"/>
        <end position="51"/>
    </location>
</feature>
<proteinExistence type="predicted"/>
<protein>
    <submittedName>
        <fullName evidence="3">Uncharacterized protein</fullName>
    </submittedName>
</protein>
<reference evidence="3" key="2">
    <citation type="submission" date="2020-09" db="EMBL/GenBank/DDBJ databases">
        <authorList>
            <person name="Sun Q."/>
            <person name="Ohkuma M."/>
        </authorList>
    </citation>
    <scope>NUCLEOTIDE SEQUENCE</scope>
    <source>
        <strain evidence="3">JCM 4646</strain>
    </source>
</reference>
<organism evidence="3 4">
    <name type="scientific">Kitasatospora indigofera</name>
    <dbReference type="NCBI Taxonomy" id="67307"/>
    <lineage>
        <taxon>Bacteria</taxon>
        <taxon>Bacillati</taxon>
        <taxon>Actinomycetota</taxon>
        <taxon>Actinomycetes</taxon>
        <taxon>Kitasatosporales</taxon>
        <taxon>Streptomycetaceae</taxon>
        <taxon>Kitasatospora</taxon>
    </lineage>
</organism>